<evidence type="ECO:0000313" key="3">
    <source>
        <dbReference type="Proteomes" id="UP000054217"/>
    </source>
</evidence>
<sequence>MPQSAPRNAAISNDNPLQSARKPHSTPTNLPSPRFLNRRFILPCIVHWVTSVKLIRKEPARSCYLYEIHAPGFGPAERSPIGQAENDDDVTRTMRDLLNSLEQPLNAVLLMRLPQ</sequence>
<dbReference type="AlphaFoldDB" id="A0A0C3PN23"/>
<reference evidence="3" key="2">
    <citation type="submission" date="2015-01" db="EMBL/GenBank/DDBJ databases">
        <title>Evolutionary Origins and Diversification of the Mycorrhizal Mutualists.</title>
        <authorList>
            <consortium name="DOE Joint Genome Institute"/>
            <consortium name="Mycorrhizal Genomics Consortium"/>
            <person name="Kohler A."/>
            <person name="Kuo A."/>
            <person name="Nagy L.G."/>
            <person name="Floudas D."/>
            <person name="Copeland A."/>
            <person name="Barry K.W."/>
            <person name="Cichocki N."/>
            <person name="Veneault-Fourrey C."/>
            <person name="LaButti K."/>
            <person name="Lindquist E.A."/>
            <person name="Lipzen A."/>
            <person name="Lundell T."/>
            <person name="Morin E."/>
            <person name="Murat C."/>
            <person name="Riley R."/>
            <person name="Ohm R."/>
            <person name="Sun H."/>
            <person name="Tunlid A."/>
            <person name="Henrissat B."/>
            <person name="Grigoriev I.V."/>
            <person name="Hibbett D.S."/>
            <person name="Martin F."/>
        </authorList>
    </citation>
    <scope>NUCLEOTIDE SEQUENCE [LARGE SCALE GENOMIC DNA]</scope>
    <source>
        <strain evidence="3">Marx 270</strain>
    </source>
</reference>
<evidence type="ECO:0000313" key="2">
    <source>
        <dbReference type="EMBL" id="KIO09779.1"/>
    </source>
</evidence>
<gene>
    <name evidence="2" type="ORF">M404DRAFT_290165</name>
</gene>
<accession>A0A0C3PN23</accession>
<protein>
    <submittedName>
        <fullName evidence="2">Uncharacterized protein</fullName>
    </submittedName>
</protein>
<evidence type="ECO:0000256" key="1">
    <source>
        <dbReference type="SAM" id="MobiDB-lite"/>
    </source>
</evidence>
<organism evidence="2 3">
    <name type="scientific">Pisolithus tinctorius Marx 270</name>
    <dbReference type="NCBI Taxonomy" id="870435"/>
    <lineage>
        <taxon>Eukaryota</taxon>
        <taxon>Fungi</taxon>
        <taxon>Dikarya</taxon>
        <taxon>Basidiomycota</taxon>
        <taxon>Agaricomycotina</taxon>
        <taxon>Agaricomycetes</taxon>
        <taxon>Agaricomycetidae</taxon>
        <taxon>Boletales</taxon>
        <taxon>Sclerodermatineae</taxon>
        <taxon>Pisolithaceae</taxon>
        <taxon>Pisolithus</taxon>
    </lineage>
</organism>
<dbReference type="InParanoid" id="A0A0C3PN23"/>
<dbReference type="HOGENOM" id="CLU_2109977_0_0_1"/>
<name>A0A0C3PN23_PISTI</name>
<proteinExistence type="predicted"/>
<feature type="region of interest" description="Disordered" evidence="1">
    <location>
        <begin position="1"/>
        <end position="34"/>
    </location>
</feature>
<keyword evidence="3" id="KW-1185">Reference proteome</keyword>
<feature type="compositionally biased region" description="Polar residues" evidence="1">
    <location>
        <begin position="1"/>
        <end position="18"/>
    </location>
</feature>
<dbReference type="Proteomes" id="UP000054217">
    <property type="component" value="Unassembled WGS sequence"/>
</dbReference>
<dbReference type="EMBL" id="KN831954">
    <property type="protein sequence ID" value="KIO09779.1"/>
    <property type="molecule type" value="Genomic_DNA"/>
</dbReference>
<reference evidence="2 3" key="1">
    <citation type="submission" date="2014-04" db="EMBL/GenBank/DDBJ databases">
        <authorList>
            <consortium name="DOE Joint Genome Institute"/>
            <person name="Kuo A."/>
            <person name="Kohler A."/>
            <person name="Costa M.D."/>
            <person name="Nagy L.G."/>
            <person name="Floudas D."/>
            <person name="Copeland A."/>
            <person name="Barry K.W."/>
            <person name="Cichocki N."/>
            <person name="Veneault-Fourrey C."/>
            <person name="LaButti K."/>
            <person name="Lindquist E.A."/>
            <person name="Lipzen A."/>
            <person name="Lundell T."/>
            <person name="Morin E."/>
            <person name="Murat C."/>
            <person name="Sun H."/>
            <person name="Tunlid A."/>
            <person name="Henrissat B."/>
            <person name="Grigoriev I.V."/>
            <person name="Hibbett D.S."/>
            <person name="Martin F."/>
            <person name="Nordberg H.P."/>
            <person name="Cantor M.N."/>
            <person name="Hua S.X."/>
        </authorList>
    </citation>
    <scope>NUCLEOTIDE SEQUENCE [LARGE SCALE GENOMIC DNA]</scope>
    <source>
        <strain evidence="2 3">Marx 270</strain>
    </source>
</reference>